<reference evidence="2 3" key="1">
    <citation type="submission" date="2016-02" db="EMBL/GenBank/DDBJ databases">
        <title>Genome analysis of coral dinoflagellate symbionts highlights evolutionary adaptations to a symbiotic lifestyle.</title>
        <authorList>
            <person name="Aranda M."/>
            <person name="Li Y."/>
            <person name="Liew Y.J."/>
            <person name="Baumgarten S."/>
            <person name="Simakov O."/>
            <person name="Wilson M."/>
            <person name="Piel J."/>
            <person name="Ashoor H."/>
            <person name="Bougouffa S."/>
            <person name="Bajic V.B."/>
            <person name="Ryu T."/>
            <person name="Ravasi T."/>
            <person name="Bayer T."/>
            <person name="Micklem G."/>
            <person name="Kim H."/>
            <person name="Bhak J."/>
            <person name="Lajeunesse T.C."/>
            <person name="Voolstra C.R."/>
        </authorList>
    </citation>
    <scope>NUCLEOTIDE SEQUENCE [LARGE SCALE GENOMIC DNA]</scope>
    <source>
        <strain evidence="2 3">CCMP2467</strain>
    </source>
</reference>
<proteinExistence type="predicted"/>
<feature type="compositionally biased region" description="Basic and acidic residues" evidence="1">
    <location>
        <begin position="168"/>
        <end position="247"/>
    </location>
</feature>
<dbReference type="OrthoDB" id="481840at2759"/>
<feature type="region of interest" description="Disordered" evidence="1">
    <location>
        <begin position="162"/>
        <end position="247"/>
    </location>
</feature>
<evidence type="ECO:0000313" key="2">
    <source>
        <dbReference type="EMBL" id="OLP91958.1"/>
    </source>
</evidence>
<accession>A0A1Q9D9Y8</accession>
<sequence length="335" mass="38704">MAEVQTEKNTVFYILYADSIELKDESVTGQKAALFWYGESGVHHCCEAFELTAKVRSKYIAFFCITLADINSPAHPITMTLSEPDGEHIGVAFLDVSQFSAEENFQEMSVELLTAAGVVAVVTLFTARQNRWAYEAVVPTTGAFIEWEKDPQAKMLYDHMMSQDAAAEEEKPAEAKPDKKEHQEAERRKEEQRQRDAEAAERKRQEEAEEKRKREEAEDRRKRDEAAAEERRRREEAAAAEEKRRKDEELDREIARDFVACHWVLYPLITFKNASQRFVEEAVWSQGAIVRHIAAAAQAARRQHSCARALALWRLRAFRSRNYNGDYRNYNGDYR</sequence>
<keyword evidence="3" id="KW-1185">Reference proteome</keyword>
<dbReference type="Proteomes" id="UP000186817">
    <property type="component" value="Unassembled WGS sequence"/>
</dbReference>
<evidence type="ECO:0000313" key="3">
    <source>
        <dbReference type="Proteomes" id="UP000186817"/>
    </source>
</evidence>
<dbReference type="AlphaFoldDB" id="A0A1Q9D9Y8"/>
<name>A0A1Q9D9Y8_SYMMI</name>
<comment type="caution">
    <text evidence="2">The sequence shown here is derived from an EMBL/GenBank/DDBJ whole genome shotgun (WGS) entry which is preliminary data.</text>
</comment>
<protein>
    <submittedName>
        <fullName evidence="2">Stress response protein nst1</fullName>
    </submittedName>
</protein>
<gene>
    <name evidence="2" type="primary">nst1</name>
    <name evidence="2" type="ORF">AK812_SmicGene26280</name>
</gene>
<organism evidence="2 3">
    <name type="scientific">Symbiodinium microadriaticum</name>
    <name type="common">Dinoflagellate</name>
    <name type="synonym">Zooxanthella microadriatica</name>
    <dbReference type="NCBI Taxonomy" id="2951"/>
    <lineage>
        <taxon>Eukaryota</taxon>
        <taxon>Sar</taxon>
        <taxon>Alveolata</taxon>
        <taxon>Dinophyceae</taxon>
        <taxon>Suessiales</taxon>
        <taxon>Symbiodiniaceae</taxon>
        <taxon>Symbiodinium</taxon>
    </lineage>
</organism>
<dbReference type="EMBL" id="LSRX01000641">
    <property type="protein sequence ID" value="OLP91958.1"/>
    <property type="molecule type" value="Genomic_DNA"/>
</dbReference>
<evidence type="ECO:0000256" key="1">
    <source>
        <dbReference type="SAM" id="MobiDB-lite"/>
    </source>
</evidence>